<reference evidence="2" key="1">
    <citation type="submission" date="2022-11" db="UniProtKB">
        <authorList>
            <consortium name="WormBaseParasite"/>
        </authorList>
    </citation>
    <scope>IDENTIFICATION</scope>
</reference>
<dbReference type="Proteomes" id="UP000887579">
    <property type="component" value="Unplaced"/>
</dbReference>
<proteinExistence type="predicted"/>
<organism evidence="1 2">
    <name type="scientific">Panagrolaimus sp. ES5</name>
    <dbReference type="NCBI Taxonomy" id="591445"/>
    <lineage>
        <taxon>Eukaryota</taxon>
        <taxon>Metazoa</taxon>
        <taxon>Ecdysozoa</taxon>
        <taxon>Nematoda</taxon>
        <taxon>Chromadorea</taxon>
        <taxon>Rhabditida</taxon>
        <taxon>Tylenchina</taxon>
        <taxon>Panagrolaimomorpha</taxon>
        <taxon>Panagrolaimoidea</taxon>
        <taxon>Panagrolaimidae</taxon>
        <taxon>Panagrolaimus</taxon>
    </lineage>
</organism>
<evidence type="ECO:0000313" key="1">
    <source>
        <dbReference type="Proteomes" id="UP000887579"/>
    </source>
</evidence>
<sequence length="190" mass="21371">MKFGCRFSILLLFCVIILQFQTSLAAICPNYAGLQFINGNNFPLVVLDGEIECDVCAYIECDWGKEPKYGAGCPNDELFQTCQAKYSSDIEIIKSKSPERMYYQTEKFTYFSGCSNAGPTKEDGLRCVRALKKKNYKEYRAKKASGEKTDPYIRVDPAPTDTNNSNNQNGALKLIGIIAIGWIFVSAWIY</sequence>
<protein>
    <submittedName>
        <fullName evidence="2">Uncharacterized protein</fullName>
    </submittedName>
</protein>
<dbReference type="WBParaSite" id="ES5_v2.g11168.t1">
    <property type="protein sequence ID" value="ES5_v2.g11168.t1"/>
    <property type="gene ID" value="ES5_v2.g11168"/>
</dbReference>
<evidence type="ECO:0000313" key="2">
    <source>
        <dbReference type="WBParaSite" id="ES5_v2.g11168.t1"/>
    </source>
</evidence>
<accession>A0AC34F305</accession>
<name>A0AC34F305_9BILA</name>